<reference evidence="1" key="1">
    <citation type="submission" date="2021-05" db="EMBL/GenBank/DDBJ databases">
        <authorList>
            <person name="Pan Q."/>
            <person name="Jouanno E."/>
            <person name="Zahm M."/>
            <person name="Klopp C."/>
            <person name="Cabau C."/>
            <person name="Louis A."/>
            <person name="Berthelot C."/>
            <person name="Parey E."/>
            <person name="Roest Crollius H."/>
            <person name="Montfort J."/>
            <person name="Robinson-Rechavi M."/>
            <person name="Bouchez O."/>
            <person name="Lampietro C."/>
            <person name="Lopez Roques C."/>
            <person name="Donnadieu C."/>
            <person name="Postlethwait J."/>
            <person name="Bobe J."/>
            <person name="Dillon D."/>
            <person name="Chandos A."/>
            <person name="von Hippel F."/>
            <person name="Guiguen Y."/>
        </authorList>
    </citation>
    <scope>NUCLEOTIDE SEQUENCE</scope>
    <source>
        <strain evidence="1">YG-Jan2019</strain>
    </source>
</reference>
<dbReference type="EMBL" id="CM055754">
    <property type="protein sequence ID" value="KAJ7991259.1"/>
    <property type="molecule type" value="Genomic_DNA"/>
</dbReference>
<protein>
    <submittedName>
        <fullName evidence="1">Uncharacterized protein</fullName>
    </submittedName>
</protein>
<organism evidence="1 2">
    <name type="scientific">Dallia pectoralis</name>
    <name type="common">Alaska blackfish</name>
    <dbReference type="NCBI Taxonomy" id="75939"/>
    <lineage>
        <taxon>Eukaryota</taxon>
        <taxon>Metazoa</taxon>
        <taxon>Chordata</taxon>
        <taxon>Craniata</taxon>
        <taxon>Vertebrata</taxon>
        <taxon>Euteleostomi</taxon>
        <taxon>Actinopterygii</taxon>
        <taxon>Neopterygii</taxon>
        <taxon>Teleostei</taxon>
        <taxon>Protacanthopterygii</taxon>
        <taxon>Esociformes</taxon>
        <taxon>Umbridae</taxon>
        <taxon>Dallia</taxon>
    </lineage>
</organism>
<evidence type="ECO:0000313" key="1">
    <source>
        <dbReference type="EMBL" id="KAJ7991259.1"/>
    </source>
</evidence>
<accession>A0ACC2FIP8</accession>
<name>A0ACC2FIP8_DALPE</name>
<gene>
    <name evidence="1" type="ORF">DPEC_G00295460</name>
</gene>
<sequence>METDSPPVANTAVVLLCLREDVRRKLARGDATVSFDLLLDLAIRRNSLVMVRGHTGDRFFVPPTLAGAAVPMKLGGLASRR</sequence>
<evidence type="ECO:0000313" key="2">
    <source>
        <dbReference type="Proteomes" id="UP001157502"/>
    </source>
</evidence>
<keyword evidence="2" id="KW-1185">Reference proteome</keyword>
<proteinExistence type="predicted"/>
<comment type="caution">
    <text evidence="1">The sequence shown here is derived from an EMBL/GenBank/DDBJ whole genome shotgun (WGS) entry which is preliminary data.</text>
</comment>
<dbReference type="Proteomes" id="UP001157502">
    <property type="component" value="Chromosome 27"/>
</dbReference>